<sequence>MRLLLGLATGLFTRRVRAACGAHGVNARGPGACHRLTALRLKISWPGYRAGEGGTAQSRHAARPSARGRRDRPSFPRDTARPAPATPPVARSSAPVPRVLHVISRAALSCEGHGPLTAPASAVLRPPTQPQHEIIRYDNSTSLAQQTRRPRRPLLLFTVIFDLFYRNASYFVAES</sequence>
<organism evidence="3 4">
    <name type="scientific">Eumeta variegata</name>
    <name type="common">Bagworm moth</name>
    <name type="synonym">Eumeta japonica</name>
    <dbReference type="NCBI Taxonomy" id="151549"/>
    <lineage>
        <taxon>Eukaryota</taxon>
        <taxon>Metazoa</taxon>
        <taxon>Ecdysozoa</taxon>
        <taxon>Arthropoda</taxon>
        <taxon>Hexapoda</taxon>
        <taxon>Insecta</taxon>
        <taxon>Pterygota</taxon>
        <taxon>Neoptera</taxon>
        <taxon>Endopterygota</taxon>
        <taxon>Lepidoptera</taxon>
        <taxon>Glossata</taxon>
        <taxon>Ditrysia</taxon>
        <taxon>Tineoidea</taxon>
        <taxon>Psychidae</taxon>
        <taxon>Oiketicinae</taxon>
        <taxon>Eumeta</taxon>
    </lineage>
</organism>
<comment type="caution">
    <text evidence="3">The sequence shown here is derived from an EMBL/GenBank/DDBJ whole genome shotgun (WGS) entry which is preliminary data.</text>
</comment>
<name>A0A4C1XKJ2_EUMVA</name>
<keyword evidence="4" id="KW-1185">Reference proteome</keyword>
<gene>
    <name evidence="3" type="ORF">EVAR_50628_1</name>
</gene>
<feature type="compositionally biased region" description="Basic residues" evidence="1">
    <location>
        <begin position="60"/>
        <end position="70"/>
    </location>
</feature>
<feature type="region of interest" description="Disordered" evidence="1">
    <location>
        <begin position="49"/>
        <end position="94"/>
    </location>
</feature>
<proteinExistence type="predicted"/>
<evidence type="ECO:0000256" key="1">
    <source>
        <dbReference type="SAM" id="MobiDB-lite"/>
    </source>
</evidence>
<reference evidence="3 4" key="1">
    <citation type="journal article" date="2019" name="Commun. Biol.">
        <title>The bagworm genome reveals a unique fibroin gene that provides high tensile strength.</title>
        <authorList>
            <person name="Kono N."/>
            <person name="Nakamura H."/>
            <person name="Ohtoshi R."/>
            <person name="Tomita M."/>
            <person name="Numata K."/>
            <person name="Arakawa K."/>
        </authorList>
    </citation>
    <scope>NUCLEOTIDE SEQUENCE [LARGE SCALE GENOMIC DNA]</scope>
</reference>
<evidence type="ECO:0000313" key="3">
    <source>
        <dbReference type="EMBL" id="GBP62799.1"/>
    </source>
</evidence>
<dbReference type="Proteomes" id="UP000299102">
    <property type="component" value="Unassembled WGS sequence"/>
</dbReference>
<feature type="compositionally biased region" description="Basic and acidic residues" evidence="1">
    <location>
        <begin position="71"/>
        <end position="80"/>
    </location>
</feature>
<accession>A0A4C1XKJ2</accession>
<dbReference type="EMBL" id="BGZK01000850">
    <property type="protein sequence ID" value="GBP62799.1"/>
    <property type="molecule type" value="Genomic_DNA"/>
</dbReference>
<evidence type="ECO:0008006" key="5">
    <source>
        <dbReference type="Google" id="ProtNLM"/>
    </source>
</evidence>
<feature type="chain" id="PRO_5020034761" description="Secreted protein" evidence="2">
    <location>
        <begin position="19"/>
        <end position="175"/>
    </location>
</feature>
<keyword evidence="2" id="KW-0732">Signal</keyword>
<feature type="signal peptide" evidence="2">
    <location>
        <begin position="1"/>
        <end position="18"/>
    </location>
</feature>
<evidence type="ECO:0000313" key="4">
    <source>
        <dbReference type="Proteomes" id="UP000299102"/>
    </source>
</evidence>
<protein>
    <recommendedName>
        <fullName evidence="5">Secreted protein</fullName>
    </recommendedName>
</protein>
<evidence type="ECO:0000256" key="2">
    <source>
        <dbReference type="SAM" id="SignalP"/>
    </source>
</evidence>
<dbReference type="AlphaFoldDB" id="A0A4C1XKJ2"/>